<dbReference type="Proteomes" id="UP000314294">
    <property type="component" value="Unassembled WGS sequence"/>
</dbReference>
<protein>
    <submittedName>
        <fullName evidence="2">Uncharacterized protein</fullName>
    </submittedName>
</protein>
<feature type="compositionally biased region" description="Basic residues" evidence="1">
    <location>
        <begin position="1"/>
        <end position="11"/>
    </location>
</feature>
<sequence>MLDKTGHRRGKTYRDGAPLQARPRARSCDFPLLRIHVQTGSRCDSVRPLHPNGRFHPTPLPDRHLAHDVNTDTMIHVDCAYGAALASERFAELRWT</sequence>
<gene>
    <name evidence="2" type="ORF">EYF80_027070</name>
</gene>
<reference evidence="2 3" key="1">
    <citation type="submission" date="2019-03" db="EMBL/GenBank/DDBJ databases">
        <title>First draft genome of Liparis tanakae, snailfish: a comprehensive survey of snailfish specific genes.</title>
        <authorList>
            <person name="Kim W."/>
            <person name="Song I."/>
            <person name="Jeong J.-H."/>
            <person name="Kim D."/>
            <person name="Kim S."/>
            <person name="Ryu S."/>
            <person name="Song J.Y."/>
            <person name="Lee S.K."/>
        </authorList>
    </citation>
    <scope>NUCLEOTIDE SEQUENCE [LARGE SCALE GENOMIC DNA]</scope>
    <source>
        <tissue evidence="2">Muscle</tissue>
    </source>
</reference>
<keyword evidence="3" id="KW-1185">Reference proteome</keyword>
<evidence type="ECO:0000313" key="3">
    <source>
        <dbReference type="Proteomes" id="UP000314294"/>
    </source>
</evidence>
<evidence type="ECO:0000313" key="2">
    <source>
        <dbReference type="EMBL" id="TNN62728.1"/>
    </source>
</evidence>
<accession>A0A4Z2HA16</accession>
<proteinExistence type="predicted"/>
<dbReference type="EMBL" id="SRLO01000287">
    <property type="protein sequence ID" value="TNN62728.1"/>
    <property type="molecule type" value="Genomic_DNA"/>
</dbReference>
<name>A0A4Z2HA16_9TELE</name>
<evidence type="ECO:0000256" key="1">
    <source>
        <dbReference type="SAM" id="MobiDB-lite"/>
    </source>
</evidence>
<dbReference type="AlphaFoldDB" id="A0A4Z2HA16"/>
<comment type="caution">
    <text evidence="2">The sequence shown here is derived from an EMBL/GenBank/DDBJ whole genome shotgun (WGS) entry which is preliminary data.</text>
</comment>
<feature type="region of interest" description="Disordered" evidence="1">
    <location>
        <begin position="1"/>
        <end position="20"/>
    </location>
</feature>
<organism evidence="2 3">
    <name type="scientific">Liparis tanakae</name>
    <name type="common">Tanaka's snailfish</name>
    <dbReference type="NCBI Taxonomy" id="230148"/>
    <lineage>
        <taxon>Eukaryota</taxon>
        <taxon>Metazoa</taxon>
        <taxon>Chordata</taxon>
        <taxon>Craniata</taxon>
        <taxon>Vertebrata</taxon>
        <taxon>Euteleostomi</taxon>
        <taxon>Actinopterygii</taxon>
        <taxon>Neopterygii</taxon>
        <taxon>Teleostei</taxon>
        <taxon>Neoteleostei</taxon>
        <taxon>Acanthomorphata</taxon>
        <taxon>Eupercaria</taxon>
        <taxon>Perciformes</taxon>
        <taxon>Cottioidei</taxon>
        <taxon>Cottales</taxon>
        <taxon>Liparidae</taxon>
        <taxon>Liparis</taxon>
    </lineage>
</organism>